<reference evidence="7 8" key="1">
    <citation type="submission" date="2017-04" db="EMBL/GenBank/DDBJ databases">
        <authorList>
            <person name="Afonso C.L."/>
            <person name="Miller P.J."/>
            <person name="Scott M.A."/>
            <person name="Spackman E."/>
            <person name="Goraichik I."/>
            <person name="Dimitrov K.M."/>
            <person name="Suarez D.L."/>
            <person name="Swayne D.E."/>
        </authorList>
    </citation>
    <scope>NUCLEOTIDE SEQUENCE [LARGE SCALE GENOMIC DNA]</scope>
    <source>
        <strain evidence="7 8">A2P</strain>
    </source>
</reference>
<dbReference type="PROSITE" id="PS50931">
    <property type="entry name" value="HTH_LYSR"/>
    <property type="match status" value="1"/>
</dbReference>
<dbReference type="RefSeq" id="WP_085092281.1">
    <property type="nucleotide sequence ID" value="NZ_FXAK01000010.1"/>
</dbReference>
<feature type="region of interest" description="Disordered" evidence="5">
    <location>
        <begin position="311"/>
        <end position="330"/>
    </location>
</feature>
<dbReference type="PANTHER" id="PTHR30126:SF2">
    <property type="entry name" value="HTH-TYPE TRANSCRIPTIONAL REGULATOR YJIE"/>
    <property type="match status" value="1"/>
</dbReference>
<dbReference type="InterPro" id="IPR036388">
    <property type="entry name" value="WH-like_DNA-bd_sf"/>
</dbReference>
<dbReference type="Pfam" id="PF03466">
    <property type="entry name" value="LysR_substrate"/>
    <property type="match status" value="1"/>
</dbReference>
<evidence type="ECO:0000256" key="5">
    <source>
        <dbReference type="SAM" id="MobiDB-lite"/>
    </source>
</evidence>
<protein>
    <submittedName>
        <fullName evidence="7">DNA-binding transcriptional regulator, LysR family</fullName>
    </submittedName>
</protein>
<keyword evidence="3 7" id="KW-0238">DNA-binding</keyword>
<accession>A0A1X7HSK0</accession>
<gene>
    <name evidence="7" type="ORF">SAMN02982917_0517</name>
</gene>
<dbReference type="InterPro" id="IPR036390">
    <property type="entry name" value="WH_DNA-bd_sf"/>
</dbReference>
<dbReference type="Gene3D" id="3.40.190.290">
    <property type="match status" value="1"/>
</dbReference>
<sequence>MELSWLDDFLALVDCGNFSRAADARHLTQPAFSRRIRALEDWAGTPLFDRSAQPVTLTEAGRRFRPFADETVRRLLQGREEARLAAQSEAATLRFAATHALSLTFFPSWLRALEARARLGAITLSSDSMEACERLMLAGQAQFLLCHAHPAASGRLDAESFRSVVVGGDRLLAVTAPDAAGRPRHLLADGQDAPLPHLSYSRESGMGRILEAVRAVQPLPAALDTVFTSHLAAVLRTLARDGRGVAWLPESLIAEDLARGSVVRAGVPTGDERWTVPVQIRLVRPRARQSKAAESFWTLAVEAALWRNAESPAETSAPVAGAEPVTEKEL</sequence>
<comment type="similarity">
    <text evidence="1">Belongs to the LysR transcriptional regulatory family.</text>
</comment>
<dbReference type="CDD" id="cd05466">
    <property type="entry name" value="PBP2_LTTR_substrate"/>
    <property type="match status" value="1"/>
</dbReference>
<evidence type="ECO:0000256" key="2">
    <source>
        <dbReference type="ARBA" id="ARBA00023015"/>
    </source>
</evidence>
<evidence type="ECO:0000256" key="3">
    <source>
        <dbReference type="ARBA" id="ARBA00023125"/>
    </source>
</evidence>
<dbReference type="Pfam" id="PF00126">
    <property type="entry name" value="HTH_1"/>
    <property type="match status" value="1"/>
</dbReference>
<dbReference type="PANTHER" id="PTHR30126">
    <property type="entry name" value="HTH-TYPE TRANSCRIPTIONAL REGULATOR"/>
    <property type="match status" value="1"/>
</dbReference>
<organism evidence="7 8">
    <name type="scientific">Azospirillum oryzae</name>
    <dbReference type="NCBI Taxonomy" id="286727"/>
    <lineage>
        <taxon>Bacteria</taxon>
        <taxon>Pseudomonadati</taxon>
        <taxon>Pseudomonadota</taxon>
        <taxon>Alphaproteobacteria</taxon>
        <taxon>Rhodospirillales</taxon>
        <taxon>Azospirillaceae</taxon>
        <taxon>Azospirillum</taxon>
    </lineage>
</organism>
<evidence type="ECO:0000256" key="4">
    <source>
        <dbReference type="ARBA" id="ARBA00023163"/>
    </source>
</evidence>
<dbReference type="SUPFAM" id="SSF53850">
    <property type="entry name" value="Periplasmic binding protein-like II"/>
    <property type="match status" value="1"/>
</dbReference>
<evidence type="ECO:0000313" key="7">
    <source>
        <dbReference type="EMBL" id="SMF92207.1"/>
    </source>
</evidence>
<keyword evidence="2" id="KW-0805">Transcription regulation</keyword>
<dbReference type="Gene3D" id="1.10.10.10">
    <property type="entry name" value="Winged helix-like DNA-binding domain superfamily/Winged helix DNA-binding domain"/>
    <property type="match status" value="1"/>
</dbReference>
<dbReference type="GO" id="GO:0003700">
    <property type="term" value="F:DNA-binding transcription factor activity"/>
    <property type="evidence" value="ECO:0007669"/>
    <property type="project" value="InterPro"/>
</dbReference>
<dbReference type="AlphaFoldDB" id="A0A1X7HSK0"/>
<dbReference type="EMBL" id="FXAK01000010">
    <property type="protein sequence ID" value="SMF92207.1"/>
    <property type="molecule type" value="Genomic_DNA"/>
</dbReference>
<evidence type="ECO:0000313" key="8">
    <source>
        <dbReference type="Proteomes" id="UP000192936"/>
    </source>
</evidence>
<dbReference type="GO" id="GO:0000976">
    <property type="term" value="F:transcription cis-regulatory region binding"/>
    <property type="evidence" value="ECO:0007669"/>
    <property type="project" value="TreeGrafter"/>
</dbReference>
<dbReference type="PRINTS" id="PR00039">
    <property type="entry name" value="HTHLYSR"/>
</dbReference>
<keyword evidence="4" id="KW-0804">Transcription</keyword>
<proteinExistence type="inferred from homology"/>
<dbReference type="STRING" id="286727.SAMN02982917_0517"/>
<dbReference type="SUPFAM" id="SSF46785">
    <property type="entry name" value="Winged helix' DNA-binding domain"/>
    <property type="match status" value="1"/>
</dbReference>
<dbReference type="InterPro" id="IPR005119">
    <property type="entry name" value="LysR_subst-bd"/>
</dbReference>
<name>A0A1X7HSK0_9PROT</name>
<dbReference type="OrthoDB" id="528082at2"/>
<feature type="domain" description="HTH lysR-type" evidence="6">
    <location>
        <begin position="1"/>
        <end position="58"/>
    </location>
</feature>
<evidence type="ECO:0000256" key="1">
    <source>
        <dbReference type="ARBA" id="ARBA00009437"/>
    </source>
</evidence>
<evidence type="ECO:0000259" key="6">
    <source>
        <dbReference type="PROSITE" id="PS50931"/>
    </source>
</evidence>
<dbReference type="InterPro" id="IPR000847">
    <property type="entry name" value="LysR_HTH_N"/>
</dbReference>
<dbReference type="Proteomes" id="UP000192936">
    <property type="component" value="Unassembled WGS sequence"/>
</dbReference>